<name>A0A975GGG5_9BACT</name>
<dbReference type="InterPro" id="IPR000055">
    <property type="entry name" value="Restrct_endonuc_typeI_TRD"/>
</dbReference>
<keyword evidence="3" id="KW-0238">DNA-binding</keyword>
<comment type="similarity">
    <text evidence="1">Belongs to the type-I restriction system S methylase family.</text>
</comment>
<keyword evidence="2" id="KW-0680">Restriction system</keyword>
<reference evidence="5" key="1">
    <citation type="journal article" date="2021" name="Microb. Physiol.">
        <title>Proteogenomic Insights into the Physiology of Marine, Sulfate-Reducing, Filamentous Desulfonema limicola and Desulfonema magnum.</title>
        <authorList>
            <person name="Schnaars V."/>
            <person name="Wohlbrand L."/>
            <person name="Scheve S."/>
            <person name="Hinrichs C."/>
            <person name="Reinhardt R."/>
            <person name="Rabus R."/>
        </authorList>
    </citation>
    <scope>NUCLEOTIDE SEQUENCE</scope>
    <source>
        <strain evidence="5">5ac10</strain>
    </source>
</reference>
<dbReference type="EMBL" id="CP061799">
    <property type="protein sequence ID" value="QTA80233.1"/>
    <property type="molecule type" value="Genomic_DNA"/>
</dbReference>
<protein>
    <submittedName>
        <fullName evidence="5">Restriction endonuclease, type I</fullName>
    </submittedName>
</protein>
<evidence type="ECO:0000256" key="2">
    <source>
        <dbReference type="ARBA" id="ARBA00022747"/>
    </source>
</evidence>
<dbReference type="PANTHER" id="PTHR43140">
    <property type="entry name" value="TYPE-1 RESTRICTION ENZYME ECOKI SPECIFICITY PROTEIN"/>
    <property type="match status" value="1"/>
</dbReference>
<dbReference type="GO" id="GO:0003677">
    <property type="term" value="F:DNA binding"/>
    <property type="evidence" value="ECO:0007669"/>
    <property type="project" value="UniProtKB-KW"/>
</dbReference>
<dbReference type="GO" id="GO:0009307">
    <property type="term" value="P:DNA restriction-modification system"/>
    <property type="evidence" value="ECO:0007669"/>
    <property type="project" value="UniProtKB-KW"/>
</dbReference>
<evidence type="ECO:0000256" key="3">
    <source>
        <dbReference type="ARBA" id="ARBA00023125"/>
    </source>
</evidence>
<dbReference type="AlphaFoldDB" id="A0A975GGG5"/>
<dbReference type="Pfam" id="PF01420">
    <property type="entry name" value="Methylase_S"/>
    <property type="match status" value="1"/>
</dbReference>
<feature type="domain" description="Type I restriction modification DNA specificity" evidence="4">
    <location>
        <begin position="87"/>
        <end position="251"/>
    </location>
</feature>
<dbReference type="SUPFAM" id="SSF116734">
    <property type="entry name" value="DNA methylase specificity domain"/>
    <property type="match status" value="1"/>
</dbReference>
<keyword evidence="5" id="KW-0540">Nuclease</keyword>
<dbReference type="Proteomes" id="UP000663720">
    <property type="component" value="Chromosome"/>
</dbReference>
<dbReference type="InterPro" id="IPR051212">
    <property type="entry name" value="Type-I_RE_S_subunit"/>
</dbReference>
<keyword evidence="6" id="KW-1185">Reference proteome</keyword>
<keyword evidence="5" id="KW-0378">Hydrolase</keyword>
<keyword evidence="5" id="KW-0255">Endonuclease</keyword>
<evidence type="ECO:0000256" key="1">
    <source>
        <dbReference type="ARBA" id="ARBA00010923"/>
    </source>
</evidence>
<evidence type="ECO:0000313" key="5">
    <source>
        <dbReference type="EMBL" id="QTA80233.1"/>
    </source>
</evidence>
<evidence type="ECO:0000313" key="6">
    <source>
        <dbReference type="Proteomes" id="UP000663720"/>
    </source>
</evidence>
<dbReference type="RefSeq" id="WP_207691901.1">
    <property type="nucleotide sequence ID" value="NZ_CP061799.1"/>
</dbReference>
<organism evidence="5 6">
    <name type="scientific">Desulfonema limicola</name>
    <dbReference type="NCBI Taxonomy" id="45656"/>
    <lineage>
        <taxon>Bacteria</taxon>
        <taxon>Pseudomonadati</taxon>
        <taxon>Thermodesulfobacteriota</taxon>
        <taxon>Desulfobacteria</taxon>
        <taxon>Desulfobacterales</taxon>
        <taxon>Desulfococcaceae</taxon>
        <taxon>Desulfonema</taxon>
    </lineage>
</organism>
<dbReference type="PANTHER" id="PTHR43140:SF1">
    <property type="entry name" value="TYPE I RESTRICTION ENZYME ECOKI SPECIFICITY SUBUNIT"/>
    <property type="match status" value="1"/>
</dbReference>
<sequence>MDILFENFKELTNSPKNAEQLKKLVLQLAVQGKLTAKWRQENPDVEPAKVLLERIQAEKEQMIKQGKIKRAKPLPGISEEEKPFDLPEGWEWCRLTDIAEIIMGQSPPSESYNEIKEGLPFYQGKKEFGKMYLEGVSIWCSNPKVISEINDILISVRAPVGDVNIAKEPVSIGRGLSIIRLIDKELLFYIFYFLDHFKKIWITKGSFFDSINKNNVLSVVIPIPPPPEQQAITKKTTRLMSLCDELEKKAEEREALHEKVMQAVVKQFTADNTTTPLCKFLYS</sequence>
<gene>
    <name evidence="5" type="ORF">dnl_25290</name>
</gene>
<accession>A0A975GGG5</accession>
<dbReference type="InterPro" id="IPR044946">
    <property type="entry name" value="Restrct_endonuc_typeI_TRD_sf"/>
</dbReference>
<proteinExistence type="inferred from homology"/>
<dbReference type="KEGG" id="dli:dnl_25290"/>
<dbReference type="Gene3D" id="3.90.220.20">
    <property type="entry name" value="DNA methylase specificity domains"/>
    <property type="match status" value="1"/>
</dbReference>
<dbReference type="GO" id="GO:0004519">
    <property type="term" value="F:endonuclease activity"/>
    <property type="evidence" value="ECO:0007669"/>
    <property type="project" value="UniProtKB-KW"/>
</dbReference>
<evidence type="ECO:0000259" key="4">
    <source>
        <dbReference type="Pfam" id="PF01420"/>
    </source>
</evidence>
<dbReference type="REBASE" id="468778">
    <property type="entry name" value="S.Dli5ac10ORF25300P"/>
</dbReference>